<protein>
    <submittedName>
        <fullName evidence="5">Uncharacterized protein</fullName>
    </submittedName>
</protein>
<dbReference type="SUPFAM" id="SSF49599">
    <property type="entry name" value="TRAF domain-like"/>
    <property type="match status" value="1"/>
</dbReference>
<feature type="region of interest" description="Disordered" evidence="4">
    <location>
        <begin position="293"/>
        <end position="363"/>
    </location>
</feature>
<keyword evidence="6" id="KW-1185">Reference proteome</keyword>
<dbReference type="InterPro" id="IPR013083">
    <property type="entry name" value="Znf_RING/FYVE/PHD"/>
</dbReference>
<feature type="region of interest" description="Disordered" evidence="4">
    <location>
        <begin position="1010"/>
        <end position="1046"/>
    </location>
</feature>
<feature type="region of interest" description="Disordered" evidence="4">
    <location>
        <begin position="571"/>
        <end position="598"/>
    </location>
</feature>
<feature type="region of interest" description="Disordered" evidence="4">
    <location>
        <begin position="731"/>
        <end position="768"/>
    </location>
</feature>
<keyword evidence="3" id="KW-0862">Zinc</keyword>
<evidence type="ECO:0000256" key="2">
    <source>
        <dbReference type="ARBA" id="ARBA00022771"/>
    </source>
</evidence>
<dbReference type="PANTHER" id="PTHR37393:SF1">
    <property type="entry name" value="AT-RICH INTERACTIVE DOMAIN-CONTAINING PROTEIN 1A-LIKE"/>
    <property type="match status" value="1"/>
</dbReference>
<dbReference type="Proteomes" id="UP001153076">
    <property type="component" value="Unassembled WGS sequence"/>
</dbReference>
<feature type="compositionally biased region" description="Polar residues" evidence="4">
    <location>
        <begin position="585"/>
        <end position="594"/>
    </location>
</feature>
<dbReference type="EMBL" id="JAKOGI010000275">
    <property type="protein sequence ID" value="KAJ8437900.1"/>
    <property type="molecule type" value="Genomic_DNA"/>
</dbReference>
<evidence type="ECO:0000256" key="1">
    <source>
        <dbReference type="ARBA" id="ARBA00022723"/>
    </source>
</evidence>
<feature type="compositionally biased region" description="Low complexity" evidence="4">
    <location>
        <begin position="303"/>
        <end position="339"/>
    </location>
</feature>
<dbReference type="Gene3D" id="3.30.40.10">
    <property type="entry name" value="Zinc/RING finger domain, C3HC4 (zinc finger)"/>
    <property type="match status" value="1"/>
</dbReference>
<sequence>MERPIHTHIHKKNRRQPTGGIRHHLREEIKEGYGRDHIHIHAIPHSACTHLYCRPCLTYIARTTHACPNDGYRVAESDCKALLDLDVVAAGAIGKIKVRCLYYRSGCTWQGSLSDCTSHCSTCTFGECLVVCNRCAAQVVHRQVHEHTQHCPGVQFEAQQPSVLQAAALKVDGVDFGRMQTAIRTGVPACQAPDPPVSCVVGNLHVNASAPQQASQAALPTPQDWYHQHQQCVYGQAWPQVYFQGHPGHQLQAQQQVLQPQVQTQPQAQAAVNVQPHVQSVRRAQTHVLLHDQAPPSQGHLDTQSQSLPQAQQYAQPQPTPQQQMPLHQNQRPCPQMQWPLPPPYPQPQIQHHSHPQSQVQVQSQLYPQPTAEALGNPSTQANQSHNAVIGHQSYLQRQPHPQPQVGAACSMQAAASQQQVKYPGGPGQTQGQLPLQAFQVYPSQPRPSVPSQLVPAELPARAQAPSGTSTLRAGDPFHQCPGVLAAQQSLQWQSLSVQDTLMQQRPPIQAHLHAQGQSLAQRSPQICGLPHGAQPNTDLHYPGQQIVPQGAGSEPYAPGAALAGADQVSSMPMNHTHPVRATTHPPSSSSQQENDVKNLEGCDRGQRDMVSNAQFEEDGIKKVKSEKRLDGGMVGNENKKALAFPLAGEVGIEPKLVEHGVQQVKSIMKENTLEGISAPSTGGNAVNQHHTVLDFKHPGKGAVGASPSPSMLPQSHSVCEMHGSYSYRPVDQGRTPPQPMLYGPLASQRPGLPLPQSMPHTSNPQQPALLGHPHSHLRPQEPGQFPPCPLFNAADNFQPSIPGHPFVSMPHDNPSEAVVRPGSSGTLGQPSNLGHGQGPVSTFQVVQSQNPQGKPFIRPLSTGQTHCASDSHGDVLGTEPLHHPGNIEQLPPCPVGNVKCRSQKAGYFEGGIHPYGTTETGPFVPAGPGVPGAVELGSPSTHGSISVRYVRDERFKPFLQENLKPFSGPNDKHPYGSGRDSGLRTEPGIDPGFSKILPLSHQAARFRNDKSRTNNSGHLGRRFNRSCRDGLPPRSPGRDNATSSSPRFRLCSGFDVYDYNLIKGLAPYAYPAAPFGRSIRDGRFPVSSNSLSSVDLDVPGCLHKGNHLQRSERISPHNLHLGQCSGPLWRSCTYGTAFSSRASPFGESSRGENPGHSHSGEDGFRSSNAFQHRANDRGFHPMSICDTVSFSSWGKEPFDNPRKRKVGSIVGPNCEVGCDTVEGLDSHSQSRDQQSKATDMALSTKEQNKKKHHVTKVPVAIKLPNLKLKDCPNLAFHIKLAAEEDFEWIDDLFIFPLATLRHVLRKMLPIVPVYLGEVDEEKPKRYENQKIYLAVSFEDW</sequence>
<keyword evidence="2" id="KW-0863">Zinc-finger</keyword>
<feature type="compositionally biased region" description="Low complexity" evidence="4">
    <location>
        <begin position="348"/>
        <end position="363"/>
    </location>
</feature>
<dbReference type="GO" id="GO:0008270">
    <property type="term" value="F:zinc ion binding"/>
    <property type="evidence" value="ECO:0007669"/>
    <property type="project" value="UniProtKB-KW"/>
</dbReference>
<comment type="caution">
    <text evidence="5">The sequence shown here is derived from an EMBL/GenBank/DDBJ whole genome shotgun (WGS) entry which is preliminary data.</text>
</comment>
<dbReference type="PROSITE" id="PS00518">
    <property type="entry name" value="ZF_RING_1"/>
    <property type="match status" value="1"/>
</dbReference>
<dbReference type="PANTHER" id="PTHR37393">
    <property type="entry name" value="AT-RICH INTERACTIVE DOMAIN-CONTAINING PROTEIN 1A-LIKE"/>
    <property type="match status" value="1"/>
</dbReference>
<gene>
    <name evidence="5" type="ORF">Cgig2_031416</name>
</gene>
<reference evidence="5" key="1">
    <citation type="submission" date="2022-04" db="EMBL/GenBank/DDBJ databases">
        <title>Carnegiea gigantea Genome sequencing and assembly v2.</title>
        <authorList>
            <person name="Copetti D."/>
            <person name="Sanderson M.J."/>
            <person name="Burquez A."/>
            <person name="Wojciechowski M.F."/>
        </authorList>
    </citation>
    <scope>NUCLEOTIDE SEQUENCE</scope>
    <source>
        <strain evidence="5">SGP5-SGP5p</strain>
        <tissue evidence="5">Aerial part</tissue>
    </source>
</reference>
<accession>A0A9Q1K6R8</accession>
<dbReference type="InterPro" id="IPR017907">
    <property type="entry name" value="Znf_RING_CS"/>
</dbReference>
<evidence type="ECO:0000313" key="6">
    <source>
        <dbReference type="Proteomes" id="UP001153076"/>
    </source>
</evidence>
<organism evidence="5 6">
    <name type="scientific">Carnegiea gigantea</name>
    <dbReference type="NCBI Taxonomy" id="171969"/>
    <lineage>
        <taxon>Eukaryota</taxon>
        <taxon>Viridiplantae</taxon>
        <taxon>Streptophyta</taxon>
        <taxon>Embryophyta</taxon>
        <taxon>Tracheophyta</taxon>
        <taxon>Spermatophyta</taxon>
        <taxon>Magnoliopsida</taxon>
        <taxon>eudicotyledons</taxon>
        <taxon>Gunneridae</taxon>
        <taxon>Pentapetalae</taxon>
        <taxon>Caryophyllales</taxon>
        <taxon>Cactineae</taxon>
        <taxon>Cactaceae</taxon>
        <taxon>Cactoideae</taxon>
        <taxon>Echinocereeae</taxon>
        <taxon>Carnegiea</taxon>
    </lineage>
</organism>
<feature type="region of interest" description="Disordered" evidence="4">
    <location>
        <begin position="1143"/>
        <end position="1168"/>
    </location>
</feature>
<evidence type="ECO:0000256" key="3">
    <source>
        <dbReference type="ARBA" id="ARBA00022833"/>
    </source>
</evidence>
<feature type="compositionally biased region" description="Basic and acidic residues" evidence="4">
    <location>
        <begin position="1150"/>
        <end position="1165"/>
    </location>
</feature>
<evidence type="ECO:0000256" key="4">
    <source>
        <dbReference type="SAM" id="MobiDB-lite"/>
    </source>
</evidence>
<proteinExistence type="predicted"/>
<feature type="region of interest" description="Disordered" evidence="4">
    <location>
        <begin position="962"/>
        <end position="985"/>
    </location>
</feature>
<evidence type="ECO:0000313" key="5">
    <source>
        <dbReference type="EMBL" id="KAJ8437900.1"/>
    </source>
</evidence>
<keyword evidence="1" id="KW-0479">Metal-binding</keyword>
<dbReference type="OrthoDB" id="9049620at2759"/>
<feature type="region of interest" description="Disordered" evidence="4">
    <location>
        <begin position="1"/>
        <end position="20"/>
    </location>
</feature>
<name>A0A9Q1K6R8_9CARY</name>
<feature type="compositionally biased region" description="Basic residues" evidence="4">
    <location>
        <begin position="1"/>
        <end position="15"/>
    </location>
</feature>